<accession>A0A0H3NZP3</accession>
<name>A0A0H3NZP3_YERE1</name>
<evidence type="ECO:0000256" key="1">
    <source>
        <dbReference type="SAM" id="Phobius"/>
    </source>
</evidence>
<keyword evidence="1" id="KW-1133">Transmembrane helix</keyword>
<dbReference type="Proteomes" id="UP000008084">
    <property type="component" value="Chromosome"/>
</dbReference>
<protein>
    <submittedName>
        <fullName evidence="2">Similar to ABC transporter: eg YBJZ_ECOLI hypothetical ABC transporter</fullName>
    </submittedName>
</protein>
<dbReference type="PATRIC" id="fig|930944.6.peg.680"/>
<dbReference type="EMBL" id="FR729477">
    <property type="protein sequence ID" value="CBY27493.1"/>
    <property type="molecule type" value="Genomic_DNA"/>
</dbReference>
<evidence type="ECO:0000313" key="2">
    <source>
        <dbReference type="EMBL" id="CBY27493.1"/>
    </source>
</evidence>
<evidence type="ECO:0000313" key="3">
    <source>
        <dbReference type="Proteomes" id="UP000008084"/>
    </source>
</evidence>
<organism evidence="2 3">
    <name type="scientific">Yersinia enterocolitica subsp. palearctica serotype O:3 (strain DSM 13030 / CIP 106945 / Y11)</name>
    <dbReference type="NCBI Taxonomy" id="930944"/>
    <lineage>
        <taxon>Bacteria</taxon>
        <taxon>Pseudomonadati</taxon>
        <taxon>Pseudomonadota</taxon>
        <taxon>Gammaproteobacteria</taxon>
        <taxon>Enterobacterales</taxon>
        <taxon>Yersiniaceae</taxon>
        <taxon>Yersinia</taxon>
    </lineage>
</organism>
<reference evidence="2 3" key="1">
    <citation type="journal article" date="2011" name="J. Bacteriol.">
        <title>Complete genome sequence of Yersinia enterocolitica subsp. palearctica serogroup O:3.</title>
        <authorList>
            <person name="Batzilla J."/>
            <person name="Hoper D."/>
            <person name="Antonenka U."/>
            <person name="Heesemann J."/>
            <person name="Rakin A."/>
        </authorList>
    </citation>
    <scope>NUCLEOTIDE SEQUENCE [LARGE SCALE GENOMIC DNA]</scope>
    <source>
        <strain evidence="3">DSM 13030 / CIP 106945 / Y11</strain>
    </source>
</reference>
<dbReference type="HOGENOM" id="CLU_3031546_0_0_6"/>
<feature type="transmembrane region" description="Helical" evidence="1">
    <location>
        <begin position="16"/>
        <end position="38"/>
    </location>
</feature>
<proteinExistence type="predicted"/>
<dbReference type="KEGG" id="yey:Y11_06881"/>
<keyword evidence="1" id="KW-0812">Transmembrane</keyword>
<sequence length="55" mass="6008">MAKTIGLMLFGAPLSFAWMVVPCVLVISVLIAVIGTWFPARRIAGLYPVEVLYGR</sequence>
<keyword evidence="1" id="KW-0472">Membrane</keyword>
<dbReference type="AlphaFoldDB" id="A0A0H3NZP3"/>
<gene>
    <name evidence="2" type="ordered locus">Y11_06881</name>
</gene>